<accession>A0ABZ2SV71</accession>
<organism evidence="2 3">
    <name type="scientific">Candidatus Enterococcus mangumiae</name>
    <dbReference type="NCBI Taxonomy" id="2230878"/>
    <lineage>
        <taxon>Bacteria</taxon>
        <taxon>Bacillati</taxon>
        <taxon>Bacillota</taxon>
        <taxon>Bacilli</taxon>
        <taxon>Lactobacillales</taxon>
        <taxon>Enterococcaceae</taxon>
        <taxon>Enterococcus</taxon>
    </lineage>
</organism>
<reference evidence="2 3" key="2">
    <citation type="submission" date="2024-03" db="EMBL/GenBank/DDBJ databases">
        <title>The Genome Sequence of Enterococcus sp. DIV1094.</title>
        <authorList>
            <consortium name="The Broad Institute Genomics Platform"/>
            <consortium name="The Broad Institute Microbial Omics Core"/>
            <consortium name="The Broad Institute Genomic Center for Infectious Diseases"/>
            <person name="Earl A."/>
            <person name="Manson A."/>
            <person name="Gilmore M."/>
            <person name="Schwartman J."/>
            <person name="Shea T."/>
            <person name="Abouelleil A."/>
            <person name="Cao P."/>
            <person name="Chapman S."/>
            <person name="Cusick C."/>
            <person name="Young S."/>
            <person name="Neafsey D."/>
            <person name="Nusbaum C."/>
            <person name="Birren B."/>
        </authorList>
    </citation>
    <scope>NUCLEOTIDE SEQUENCE [LARGE SCALE GENOMIC DNA]</scope>
    <source>
        <strain evidence="2 3">DIV1094</strain>
    </source>
</reference>
<reference evidence="2 3" key="1">
    <citation type="submission" date="2021-03" db="EMBL/GenBank/DDBJ databases">
        <authorList>
            <person name="Gilmore M.S."/>
            <person name="Schwartzman J."/>
            <person name="Van Tyne D."/>
            <person name="Martin M."/>
            <person name="Earl A.M."/>
            <person name="Manson A.L."/>
            <person name="Straub T."/>
            <person name="Salamzade R."/>
            <person name="Saavedra J."/>
            <person name="Lebreton F."/>
            <person name="Prichula J."/>
            <person name="Schaufler K."/>
            <person name="Gaca A."/>
            <person name="Sgardioli B."/>
            <person name="Wagenaar J."/>
            <person name="Strong T."/>
        </authorList>
    </citation>
    <scope>NUCLEOTIDE SEQUENCE [LARGE SCALE GENOMIC DNA]</scope>
    <source>
        <strain evidence="2 3">DIV1094</strain>
    </source>
</reference>
<keyword evidence="1" id="KW-0472">Membrane</keyword>
<evidence type="ECO:0000256" key="1">
    <source>
        <dbReference type="SAM" id="Phobius"/>
    </source>
</evidence>
<keyword evidence="3" id="KW-1185">Reference proteome</keyword>
<keyword evidence="1" id="KW-1133">Transmembrane helix</keyword>
<feature type="transmembrane region" description="Helical" evidence="1">
    <location>
        <begin position="9"/>
        <end position="26"/>
    </location>
</feature>
<dbReference type="EMBL" id="CP147250">
    <property type="protein sequence ID" value="WYJ79462.1"/>
    <property type="molecule type" value="Genomic_DNA"/>
</dbReference>
<evidence type="ECO:0000313" key="2">
    <source>
        <dbReference type="EMBL" id="WYJ79462.1"/>
    </source>
</evidence>
<name>A0ABZ2SV71_9ENTE</name>
<sequence>MLAMLVEKAIKYGWIVVIVVMVWKIVFPDSDEVRTDFVGFISTLGLWIAMNIVMIFGEAYLFLPYLLHGYYKHKYSEEYRNKEGKTQLEWYGEKYFNKHIKGTAMEEV</sequence>
<dbReference type="RefSeq" id="WP_242543197.1">
    <property type="nucleotide sequence ID" value="NZ_CP147250.1"/>
</dbReference>
<evidence type="ECO:0000313" key="3">
    <source>
        <dbReference type="Proteomes" id="UP000664360"/>
    </source>
</evidence>
<gene>
    <name evidence="2" type="ORF">DOK79_001002</name>
</gene>
<keyword evidence="1" id="KW-0812">Transmembrane</keyword>
<protein>
    <submittedName>
        <fullName evidence="2">Uncharacterized protein</fullName>
    </submittedName>
</protein>
<dbReference type="Proteomes" id="UP000664360">
    <property type="component" value="Chromosome"/>
</dbReference>
<proteinExistence type="predicted"/>
<feature type="transmembrane region" description="Helical" evidence="1">
    <location>
        <begin position="46"/>
        <end position="67"/>
    </location>
</feature>